<proteinExistence type="inferred from homology"/>
<evidence type="ECO:0000256" key="5">
    <source>
        <dbReference type="ARBA" id="ARBA00022833"/>
    </source>
</evidence>
<keyword evidence="6 9" id="KW-0482">Metalloprotease</keyword>
<organism evidence="12 13">
    <name type="scientific">Candidatus Spyradenecus faecavium</name>
    <dbReference type="NCBI Taxonomy" id="2840947"/>
    <lineage>
        <taxon>Bacteria</taxon>
        <taxon>Pseudomonadati</taxon>
        <taxon>Lentisphaerota</taxon>
        <taxon>Lentisphaeria</taxon>
        <taxon>Lentisphaerales</taxon>
        <taxon>Lentisphaeraceae</taxon>
        <taxon>Lentisphaeraceae incertae sedis</taxon>
        <taxon>Candidatus Spyradenecus</taxon>
    </lineage>
</organism>
<name>A0A9D1NPP7_9BACT</name>
<feature type="domain" description="Oligopeptidase A N-terminal" evidence="11">
    <location>
        <begin position="34"/>
        <end position="143"/>
    </location>
</feature>
<evidence type="ECO:0000256" key="6">
    <source>
        <dbReference type="ARBA" id="ARBA00023049"/>
    </source>
</evidence>
<dbReference type="AlphaFoldDB" id="A0A9D1NPP7"/>
<dbReference type="InterPro" id="IPR024077">
    <property type="entry name" value="Neurolysin/TOP_dom2"/>
</dbReference>
<dbReference type="Pfam" id="PF01432">
    <property type="entry name" value="Peptidase_M3"/>
    <property type="match status" value="1"/>
</dbReference>
<keyword evidence="2 9" id="KW-0645">Protease</keyword>
<reference evidence="12" key="2">
    <citation type="journal article" date="2021" name="PeerJ">
        <title>Extensive microbial diversity within the chicken gut microbiome revealed by metagenomics and culture.</title>
        <authorList>
            <person name="Gilroy R."/>
            <person name="Ravi A."/>
            <person name="Getino M."/>
            <person name="Pursley I."/>
            <person name="Horton D.L."/>
            <person name="Alikhan N.F."/>
            <person name="Baker D."/>
            <person name="Gharbi K."/>
            <person name="Hall N."/>
            <person name="Watson M."/>
            <person name="Adriaenssens E.M."/>
            <person name="Foster-Nyarko E."/>
            <person name="Jarju S."/>
            <person name="Secka A."/>
            <person name="Antonio M."/>
            <person name="Oren A."/>
            <person name="Chaudhuri R.R."/>
            <person name="La Ragione R."/>
            <person name="Hildebrand F."/>
            <person name="Pallen M.J."/>
        </authorList>
    </citation>
    <scope>NUCLEOTIDE SEQUENCE</scope>
    <source>
        <strain evidence="12">35461</strain>
    </source>
</reference>
<keyword evidence="3 9" id="KW-0479">Metal-binding</keyword>
<dbReference type="InterPro" id="IPR045666">
    <property type="entry name" value="OpdA_N"/>
</dbReference>
<feature type="domain" description="Peptidase M3A/M3B catalytic" evidence="10">
    <location>
        <begin position="209"/>
        <end position="656"/>
    </location>
</feature>
<dbReference type="GO" id="GO:0004222">
    <property type="term" value="F:metalloendopeptidase activity"/>
    <property type="evidence" value="ECO:0007669"/>
    <property type="project" value="UniProtKB-EC"/>
</dbReference>
<dbReference type="InterPro" id="IPR024079">
    <property type="entry name" value="MetalloPept_cat_dom_sf"/>
</dbReference>
<dbReference type="SUPFAM" id="SSF55486">
    <property type="entry name" value="Metalloproteases ('zincins'), catalytic domain"/>
    <property type="match status" value="1"/>
</dbReference>
<comment type="catalytic activity">
    <reaction evidence="7">
        <text>Hydrolysis of oligopeptides, with broad specificity. Gly or Ala commonly occur as P1 or P1' residues, but more distant residues are also important, as is shown by the fact that Z-Gly-Pro-Gly-|-Gly-Pro-Ala is cleaved, but not Z-(Gly)(5).</text>
        <dbReference type="EC" id="3.4.24.70"/>
    </reaction>
</comment>
<dbReference type="Proteomes" id="UP000886845">
    <property type="component" value="Unassembled WGS sequence"/>
</dbReference>
<keyword evidence="5 9" id="KW-0862">Zinc</keyword>
<dbReference type="EMBL" id="DVOR01000230">
    <property type="protein sequence ID" value="HIV09879.1"/>
    <property type="molecule type" value="Genomic_DNA"/>
</dbReference>
<evidence type="ECO:0000313" key="12">
    <source>
        <dbReference type="EMBL" id="HIV09879.1"/>
    </source>
</evidence>
<sequence length="662" mass="74030">MKQNPFLDDGWMPKYDAMTPELCEAALEASLPVAERALEGVEKRLDVSWEGLVVAPGLAVRAPFEAWAILCHLTSVVNSPAWREQEAKWQPRIIALAQRASQSKPLYEGLMALREGDSLEPWQRHVVERQLLAMRQSGVGLPAPQRRKLNAVQAKLAKLSMTFSNNVLDAEREAKVEVAPEEAAGIPEDLLQGKGPWTLGVDFATYDAVMRHAESADVRERFWRARVTRGAVAPHDNTKLIDKILELRRQEAELLGYDDYAHLSTAAKMAGDPQTVLDLLAPMAEVGRPAAKAEDATLAAFAKANGHKGRLMPWDKGYWSEKLSQETFGYDEETLRQYFPMERVLEGLFGLIEELFGVRIERQKGALHAWHKDVRFYRIFEGEALIAGLYVDPYARPGTKNGGAWMNEIRGRDFETRRQLPIAVVCCNQKPPRGKAPATMSFYEIATLFHEVGHALQETLTRVDSPTCSGISNVEWDAVEIASQFLEQFPYEPALLRGLSCHVETGKPLPADLAKRIVAKRTYRAGAALVRQLLFAETDLALHAKGFPRKGDTPLALLRRMAKRLLPTALHEDDRFLNAFTHIFAGGYAAGYYSYKWSETLSADIYARFRGATAAQRRKLGRRVRETLFALGGSRPAAEVFRDLMGRDPDATAILRLEGLVE</sequence>
<comment type="caution">
    <text evidence="12">The sequence shown here is derived from an EMBL/GenBank/DDBJ whole genome shotgun (WGS) entry which is preliminary data.</text>
</comment>
<evidence type="ECO:0000256" key="8">
    <source>
        <dbReference type="ARBA" id="ARBA00026100"/>
    </source>
</evidence>
<dbReference type="Pfam" id="PF19310">
    <property type="entry name" value="TOP_N"/>
    <property type="match status" value="1"/>
</dbReference>
<evidence type="ECO:0000313" key="13">
    <source>
        <dbReference type="Proteomes" id="UP000886845"/>
    </source>
</evidence>
<dbReference type="InterPro" id="IPR034005">
    <property type="entry name" value="M3A_DCP"/>
</dbReference>
<comment type="similarity">
    <text evidence="1 9">Belongs to the peptidase M3 family.</text>
</comment>
<dbReference type="Gene3D" id="1.10.1370.40">
    <property type="match status" value="1"/>
</dbReference>
<evidence type="ECO:0000256" key="3">
    <source>
        <dbReference type="ARBA" id="ARBA00022723"/>
    </source>
</evidence>
<dbReference type="InterPro" id="IPR045090">
    <property type="entry name" value="Pept_M3A_M3B"/>
</dbReference>
<accession>A0A9D1NPP7</accession>
<evidence type="ECO:0000259" key="10">
    <source>
        <dbReference type="Pfam" id="PF01432"/>
    </source>
</evidence>
<evidence type="ECO:0000256" key="1">
    <source>
        <dbReference type="ARBA" id="ARBA00006040"/>
    </source>
</evidence>
<dbReference type="EC" id="3.4.24.70" evidence="8"/>
<dbReference type="PANTHER" id="PTHR11804">
    <property type="entry name" value="PROTEASE M3 THIMET OLIGOPEPTIDASE-RELATED"/>
    <property type="match status" value="1"/>
</dbReference>
<evidence type="ECO:0000259" key="11">
    <source>
        <dbReference type="Pfam" id="PF19310"/>
    </source>
</evidence>
<dbReference type="Gene3D" id="3.40.390.10">
    <property type="entry name" value="Collagenase (Catalytic Domain)"/>
    <property type="match status" value="1"/>
</dbReference>
<evidence type="ECO:0000256" key="9">
    <source>
        <dbReference type="RuleBase" id="RU003435"/>
    </source>
</evidence>
<dbReference type="GO" id="GO:0046872">
    <property type="term" value="F:metal ion binding"/>
    <property type="evidence" value="ECO:0007669"/>
    <property type="project" value="UniProtKB-UniRule"/>
</dbReference>
<evidence type="ECO:0000256" key="2">
    <source>
        <dbReference type="ARBA" id="ARBA00022670"/>
    </source>
</evidence>
<dbReference type="GO" id="GO:0005829">
    <property type="term" value="C:cytosol"/>
    <property type="evidence" value="ECO:0007669"/>
    <property type="project" value="UniProtKB-ARBA"/>
</dbReference>
<evidence type="ECO:0000256" key="4">
    <source>
        <dbReference type="ARBA" id="ARBA00022801"/>
    </source>
</evidence>
<gene>
    <name evidence="12" type="ORF">IAC79_07195</name>
</gene>
<dbReference type="PANTHER" id="PTHR11804:SF83">
    <property type="entry name" value="LD37516P"/>
    <property type="match status" value="1"/>
</dbReference>
<reference evidence="12" key="1">
    <citation type="submission" date="2020-10" db="EMBL/GenBank/DDBJ databases">
        <authorList>
            <person name="Gilroy R."/>
        </authorList>
    </citation>
    <scope>NUCLEOTIDE SEQUENCE</scope>
    <source>
        <strain evidence="12">35461</strain>
    </source>
</reference>
<comment type="cofactor">
    <cofactor evidence="9">
        <name>Zn(2+)</name>
        <dbReference type="ChEBI" id="CHEBI:29105"/>
    </cofactor>
    <text evidence="9">Binds 1 zinc ion.</text>
</comment>
<dbReference type="GO" id="GO:0006518">
    <property type="term" value="P:peptide metabolic process"/>
    <property type="evidence" value="ECO:0007669"/>
    <property type="project" value="TreeGrafter"/>
</dbReference>
<dbReference type="CDD" id="cd06456">
    <property type="entry name" value="M3A_DCP"/>
    <property type="match status" value="1"/>
</dbReference>
<dbReference type="InterPro" id="IPR001567">
    <property type="entry name" value="Pept_M3A_M3B_dom"/>
</dbReference>
<dbReference type="GO" id="GO:0006508">
    <property type="term" value="P:proteolysis"/>
    <property type="evidence" value="ECO:0007669"/>
    <property type="project" value="UniProtKB-KW"/>
</dbReference>
<dbReference type="Gene3D" id="1.10.1370.10">
    <property type="entry name" value="Neurolysin, domain 3"/>
    <property type="match status" value="1"/>
</dbReference>
<keyword evidence="4 9" id="KW-0378">Hydrolase</keyword>
<dbReference type="FunFam" id="3.40.390.10:FF:000009">
    <property type="entry name" value="Oligopeptidase A"/>
    <property type="match status" value="1"/>
</dbReference>
<evidence type="ECO:0000256" key="7">
    <source>
        <dbReference type="ARBA" id="ARBA00024603"/>
    </source>
</evidence>
<protein>
    <recommendedName>
        <fullName evidence="8">oligopeptidase A</fullName>
        <ecNumber evidence="8">3.4.24.70</ecNumber>
    </recommendedName>
</protein>